<accession>A0ABR3AZI4</accession>
<name>A0ABR3AZI4_PHYBL</name>
<evidence type="ECO:0000313" key="2">
    <source>
        <dbReference type="Proteomes" id="UP001448207"/>
    </source>
</evidence>
<sequence>MSPDQVEIYQHFNSIETLNGKRPLNKNITFMNHKLELMIRDYLDVGHYSAALDLVDTVLTSQRCPLPSILLAMVHCITRPVLQHDTDEFFLMSQRCYRLLKHVLSVYGSSVFEPIWNTFRSFHIVGGERYSLSTRSMVQKEPGYIRKGIGKEDGEEGEEGEEEKIDEILLGMHEYDDFWDLVSKCIKRKSDMPNTKRMSMRLILDILVALLEHDIYEKQDNNELGKCIFLMMLRRDGMGIRTQLDTYLDTLFSLFEDSEDGVDNNVDTYSLDIVSRIMNMLIYLAIVDKYVSFPNLSDQTYRHLRGLSTDQANAILVKIAYPIFALSISSIFLQDADTSLVLPEHQSYSKNVKPSDGVDKFFSFVLKTRPPEVNNIEDIYRHVSIVSWYWTSYMNSLSVCYENKPGHLDSLSGLSEDQTTVVFTSSEEAIKNWRKSIQKMIKGVGRSNAEMKKKVEQTMKLIELNLQII</sequence>
<protein>
    <submittedName>
        <fullName evidence="1">Uncharacterized protein</fullName>
    </submittedName>
</protein>
<evidence type="ECO:0000313" key="1">
    <source>
        <dbReference type="EMBL" id="KAL0085262.1"/>
    </source>
</evidence>
<dbReference type="EMBL" id="JBCLYO010000011">
    <property type="protein sequence ID" value="KAL0085262.1"/>
    <property type="molecule type" value="Genomic_DNA"/>
</dbReference>
<organism evidence="1 2">
    <name type="scientific">Phycomyces blakesleeanus</name>
    <dbReference type="NCBI Taxonomy" id="4837"/>
    <lineage>
        <taxon>Eukaryota</taxon>
        <taxon>Fungi</taxon>
        <taxon>Fungi incertae sedis</taxon>
        <taxon>Mucoromycota</taxon>
        <taxon>Mucoromycotina</taxon>
        <taxon>Mucoromycetes</taxon>
        <taxon>Mucorales</taxon>
        <taxon>Phycomycetaceae</taxon>
        <taxon>Phycomyces</taxon>
    </lineage>
</organism>
<keyword evidence="2" id="KW-1185">Reference proteome</keyword>
<reference evidence="1 2" key="1">
    <citation type="submission" date="2024-04" db="EMBL/GenBank/DDBJ databases">
        <title>Symmetric and asymmetric DNA N6-adenine methylation regulates different biological responses in Mucorales.</title>
        <authorList>
            <consortium name="Lawrence Berkeley National Laboratory"/>
            <person name="Lax C."/>
            <person name="Mondo S.J."/>
            <person name="Osorio-Concepcion M."/>
            <person name="Muszewska A."/>
            <person name="Corrochano-Luque M."/>
            <person name="Gutierrez G."/>
            <person name="Riley R."/>
            <person name="Lipzen A."/>
            <person name="Guo J."/>
            <person name="Hundley H."/>
            <person name="Amirebrahimi M."/>
            <person name="Ng V."/>
            <person name="Lorenzo-Gutierrez D."/>
            <person name="Binder U."/>
            <person name="Yang J."/>
            <person name="Song Y."/>
            <person name="Canovas D."/>
            <person name="Navarro E."/>
            <person name="Freitag M."/>
            <person name="Gabaldon T."/>
            <person name="Grigoriev I.V."/>
            <person name="Corrochano L.M."/>
            <person name="Nicolas F.E."/>
            <person name="Garre V."/>
        </authorList>
    </citation>
    <scope>NUCLEOTIDE SEQUENCE [LARGE SCALE GENOMIC DNA]</scope>
    <source>
        <strain evidence="1 2">L51</strain>
    </source>
</reference>
<gene>
    <name evidence="1" type="ORF">J3Q64DRAFT_1746286</name>
</gene>
<comment type="caution">
    <text evidence="1">The sequence shown here is derived from an EMBL/GenBank/DDBJ whole genome shotgun (WGS) entry which is preliminary data.</text>
</comment>
<proteinExistence type="predicted"/>
<dbReference type="Proteomes" id="UP001448207">
    <property type="component" value="Unassembled WGS sequence"/>
</dbReference>